<protein>
    <submittedName>
        <fullName evidence="2">PAP2 superfamily protein</fullName>
    </submittedName>
</protein>
<reference evidence="3" key="1">
    <citation type="submission" date="2017-06" db="EMBL/GenBank/DDBJ databases">
        <authorList>
            <person name="Varghese N."/>
            <person name="Submissions S."/>
        </authorList>
    </citation>
    <scope>NUCLEOTIDE SEQUENCE [LARGE SCALE GENOMIC DNA]</scope>
    <source>
        <strain evidence="3">DSM 28041</strain>
    </source>
</reference>
<name>A0A238ZCA8_9BACT</name>
<accession>A0A238ZCA8</accession>
<sequence>MPLPVSRFLLSMLLLVASVGGQSCRRMVPADYEPPADRIGWVVDEMNELMMHDVTNPPLAARFFAYALLAGNEVLAQTDSTCPALAGQLHVPLTVPRPATPGYSPRVAALLAMLQTAGKLQPSGSELKAREQELLDDCRHRGMPAEVLAASQQVAQQVAQAVLAYAKQDGYYRISDRPRYSPTEGTGYWYPTPPGYFAAVEPYFSTIRPFFLDSAGQYAPAPPLAFAPTKGSGFYQLMDSVRQVGNTLTTEQRQIASFWDCNPFAMQDQGHLQVGLKKMSPGAHWMKIAGTACRQSRVSFGRAMQVHTVLALTLTDAFICCWKEKYRSNRIRPETAIRRYLDPQWKPMLQTPPFPEYLSGHSVISTAAAGVLSHYFGPAYAYTDDTEKEFGLKPRRFTSFQQAAAEAAVSRLYGGIHFPDAVRQGQLQGHKVGQLVVRRLTHSATGEYAQSYQPTAVFPLTRLPKRNP</sequence>
<feature type="domain" description="Phosphatidic acid phosphatase type 2/haloperoxidase" evidence="1">
    <location>
        <begin position="310"/>
        <end position="436"/>
    </location>
</feature>
<gene>
    <name evidence="2" type="ORF">SAMN06269173_107104</name>
</gene>
<dbReference type="PROSITE" id="PS51257">
    <property type="entry name" value="PROKAR_LIPOPROTEIN"/>
    <property type="match status" value="1"/>
</dbReference>
<dbReference type="Pfam" id="PF01569">
    <property type="entry name" value="PAP2"/>
    <property type="match status" value="1"/>
</dbReference>
<dbReference type="RefSeq" id="WP_245855377.1">
    <property type="nucleotide sequence ID" value="NZ_FZNS01000007.1"/>
</dbReference>
<dbReference type="PANTHER" id="PTHR34599:SF2">
    <property type="entry name" value="TRAF-TYPE DOMAIN-CONTAINING PROTEIN"/>
    <property type="match status" value="1"/>
</dbReference>
<dbReference type="SUPFAM" id="SSF48317">
    <property type="entry name" value="Acid phosphatase/Vanadium-dependent haloperoxidase"/>
    <property type="match status" value="1"/>
</dbReference>
<evidence type="ECO:0000259" key="1">
    <source>
        <dbReference type="Pfam" id="PF01569"/>
    </source>
</evidence>
<evidence type="ECO:0000313" key="2">
    <source>
        <dbReference type="EMBL" id="SNR80930.1"/>
    </source>
</evidence>
<dbReference type="PANTHER" id="PTHR34599">
    <property type="entry name" value="PEROXIDASE-RELATED"/>
    <property type="match status" value="1"/>
</dbReference>
<dbReference type="Proteomes" id="UP000198310">
    <property type="component" value="Unassembled WGS sequence"/>
</dbReference>
<keyword evidence="3" id="KW-1185">Reference proteome</keyword>
<proteinExistence type="predicted"/>
<dbReference type="CDD" id="cd03398">
    <property type="entry name" value="PAP2_haloperoxidase"/>
    <property type="match status" value="1"/>
</dbReference>
<dbReference type="AlphaFoldDB" id="A0A238ZCA8"/>
<organism evidence="2 3">
    <name type="scientific">Hymenobacter mucosus</name>
    <dbReference type="NCBI Taxonomy" id="1411120"/>
    <lineage>
        <taxon>Bacteria</taxon>
        <taxon>Pseudomonadati</taxon>
        <taxon>Bacteroidota</taxon>
        <taxon>Cytophagia</taxon>
        <taxon>Cytophagales</taxon>
        <taxon>Hymenobacteraceae</taxon>
        <taxon>Hymenobacter</taxon>
    </lineage>
</organism>
<dbReference type="Gene3D" id="1.10.606.20">
    <property type="match status" value="1"/>
</dbReference>
<dbReference type="EMBL" id="FZNS01000007">
    <property type="protein sequence ID" value="SNR80930.1"/>
    <property type="molecule type" value="Genomic_DNA"/>
</dbReference>
<dbReference type="InterPro" id="IPR036938">
    <property type="entry name" value="PAP2/HPO_sf"/>
</dbReference>
<evidence type="ECO:0000313" key="3">
    <source>
        <dbReference type="Proteomes" id="UP000198310"/>
    </source>
</evidence>
<dbReference type="InterPro" id="IPR000326">
    <property type="entry name" value="PAP2/HPO"/>
</dbReference>
<dbReference type="InterPro" id="IPR052559">
    <property type="entry name" value="V-haloperoxidase"/>
</dbReference>